<dbReference type="CDD" id="cd00002">
    <property type="entry name" value="YbaK_deacylase"/>
    <property type="match status" value="1"/>
</dbReference>
<dbReference type="PANTHER" id="PTHR30411">
    <property type="entry name" value="CYTOPLASMIC PROTEIN"/>
    <property type="match status" value="1"/>
</dbReference>
<evidence type="ECO:0000313" key="6">
    <source>
        <dbReference type="EMBL" id="POB03600.1"/>
    </source>
</evidence>
<dbReference type="AlphaFoldDB" id="A0A2P4EVJ9"/>
<protein>
    <recommendedName>
        <fullName evidence="4">Cys-tRNA(Pro)/Cys-tRNA(Cys) deacylase</fullName>
        <ecNumber evidence="4">4.2.-.-</ecNumber>
    </recommendedName>
</protein>
<accession>A0A2P4EVJ9</accession>
<dbReference type="PIRSF" id="PIRSF006181">
    <property type="entry name" value="EbsC_YbaK"/>
    <property type="match status" value="1"/>
</dbReference>
<dbReference type="NCBIfam" id="TIGR00011">
    <property type="entry name" value="YbaK_EbsC"/>
    <property type="match status" value="1"/>
</dbReference>
<comment type="similarity">
    <text evidence="1 4">Belongs to the prolyl-tRNA editing family. YbaK/EbsC subfamily.</text>
</comment>
<reference evidence="6 7" key="1">
    <citation type="submission" date="2018-01" db="EMBL/GenBank/DDBJ databases">
        <title>Draft genome of the type strain Pseudomonas oceani DSM 100277 isolated from the deep water in Okinawa trough, northwestern Pacific Ocean.</title>
        <authorList>
            <person name="Gomila M."/>
            <person name="Mulet M."/>
            <person name="Garcia-Valdes E."/>
            <person name="Lalucat J."/>
        </authorList>
    </citation>
    <scope>NUCLEOTIDE SEQUENCE [LARGE SCALE GENOMIC DNA]</scope>
    <source>
        <strain evidence="6 7">DSM 100277</strain>
    </source>
</reference>
<feature type="domain" description="YbaK/aminoacyl-tRNA synthetase-associated" evidence="5">
    <location>
        <begin position="24"/>
        <end position="143"/>
    </location>
</feature>
<keyword evidence="7" id="KW-1185">Reference proteome</keyword>
<organism evidence="6 7">
    <name type="scientific">Halopseudomonas oceani</name>
    <dbReference type="NCBI Taxonomy" id="1708783"/>
    <lineage>
        <taxon>Bacteria</taxon>
        <taxon>Pseudomonadati</taxon>
        <taxon>Pseudomonadota</taxon>
        <taxon>Gammaproteobacteria</taxon>
        <taxon>Pseudomonadales</taxon>
        <taxon>Pseudomonadaceae</taxon>
        <taxon>Halopseudomonas</taxon>
    </lineage>
</organism>
<proteinExistence type="inferred from homology"/>
<sequence length="156" mass="16648">MTPATKLLDKAKVIYQLHRYSHDPQAASYGTEAADKLGLEHGRVFKTLLAATETGELLVAVVPVSDKLNLKALAAAAGVKKAAMADPAAAQRSTGYLVGGISPLGQKKRLRTFIDASANQWPTMFISGGRRGLEIELAASDLQAQTRAQLCELCRD</sequence>
<dbReference type="RefSeq" id="WP_104738242.1">
    <property type="nucleotide sequence ID" value="NZ_BMHR01000006.1"/>
</dbReference>
<dbReference type="Proteomes" id="UP000243451">
    <property type="component" value="Unassembled WGS sequence"/>
</dbReference>
<evidence type="ECO:0000256" key="4">
    <source>
        <dbReference type="PIRNR" id="PIRNR006181"/>
    </source>
</evidence>
<dbReference type="EMBL" id="PPSK01000007">
    <property type="protein sequence ID" value="POB03600.1"/>
    <property type="molecule type" value="Genomic_DNA"/>
</dbReference>
<evidence type="ECO:0000256" key="2">
    <source>
        <dbReference type="ARBA" id="ARBA00022917"/>
    </source>
</evidence>
<dbReference type="InterPro" id="IPR007214">
    <property type="entry name" value="YbaK/aa-tRNA-synth-assoc-dom"/>
</dbReference>
<dbReference type="GO" id="GO:0006412">
    <property type="term" value="P:translation"/>
    <property type="evidence" value="ECO:0007669"/>
    <property type="project" value="UniProtKB-KW"/>
</dbReference>
<dbReference type="InterPro" id="IPR004369">
    <property type="entry name" value="Prolyl-tRNA_editing_YbaK/EbsC"/>
</dbReference>
<dbReference type="OrthoDB" id="9809296at2"/>
<evidence type="ECO:0000256" key="1">
    <source>
        <dbReference type="ARBA" id="ARBA00009798"/>
    </source>
</evidence>
<dbReference type="InterPro" id="IPR036754">
    <property type="entry name" value="YbaK/aa-tRNA-synt-asso_dom_sf"/>
</dbReference>
<comment type="caution">
    <text evidence="6">The sequence shown here is derived from an EMBL/GenBank/DDBJ whole genome shotgun (WGS) entry which is preliminary data.</text>
</comment>
<name>A0A2P4EVJ9_9GAMM</name>
<evidence type="ECO:0000313" key="7">
    <source>
        <dbReference type="Proteomes" id="UP000243451"/>
    </source>
</evidence>
<dbReference type="GO" id="GO:0016829">
    <property type="term" value="F:lyase activity"/>
    <property type="evidence" value="ECO:0007669"/>
    <property type="project" value="UniProtKB-KW"/>
</dbReference>
<dbReference type="SUPFAM" id="SSF55826">
    <property type="entry name" value="YbaK/ProRS associated domain"/>
    <property type="match status" value="1"/>
</dbReference>
<dbReference type="Pfam" id="PF04073">
    <property type="entry name" value="tRNA_edit"/>
    <property type="match status" value="1"/>
</dbReference>
<evidence type="ECO:0000259" key="5">
    <source>
        <dbReference type="Pfam" id="PF04073"/>
    </source>
</evidence>
<dbReference type="PANTHER" id="PTHR30411:SF0">
    <property type="entry name" value="CYS-TRNA(PRO)_CYS-TRNA(CYS) DEACYLASE YBAK"/>
    <property type="match status" value="1"/>
</dbReference>
<evidence type="ECO:0000256" key="3">
    <source>
        <dbReference type="ARBA" id="ARBA00023239"/>
    </source>
</evidence>
<keyword evidence="2 4" id="KW-0648">Protein biosynthesis</keyword>
<dbReference type="Gene3D" id="3.90.960.10">
    <property type="entry name" value="YbaK/aminoacyl-tRNA synthetase-associated domain"/>
    <property type="match status" value="1"/>
</dbReference>
<gene>
    <name evidence="6" type="ORF">C1949_09530</name>
</gene>
<dbReference type="GO" id="GO:0002161">
    <property type="term" value="F:aminoacyl-tRNA deacylase activity"/>
    <property type="evidence" value="ECO:0007669"/>
    <property type="project" value="InterPro"/>
</dbReference>
<dbReference type="EC" id="4.2.-.-" evidence="4"/>
<keyword evidence="3 4" id="KW-0456">Lyase</keyword>